<feature type="compositionally biased region" description="Basic and acidic residues" evidence="1">
    <location>
        <begin position="1"/>
        <end position="16"/>
    </location>
</feature>
<feature type="non-terminal residue" evidence="2">
    <location>
        <position position="1"/>
    </location>
</feature>
<feature type="non-terminal residue" evidence="2">
    <location>
        <position position="79"/>
    </location>
</feature>
<dbReference type="Proteomes" id="UP000887013">
    <property type="component" value="Unassembled WGS sequence"/>
</dbReference>
<comment type="caution">
    <text evidence="2">The sequence shown here is derived from an EMBL/GenBank/DDBJ whole genome shotgun (WGS) entry which is preliminary data.</text>
</comment>
<proteinExistence type="predicted"/>
<name>A0A8X6N3P5_NEPPI</name>
<organism evidence="2 3">
    <name type="scientific">Nephila pilipes</name>
    <name type="common">Giant wood spider</name>
    <name type="synonym">Nephila maculata</name>
    <dbReference type="NCBI Taxonomy" id="299642"/>
    <lineage>
        <taxon>Eukaryota</taxon>
        <taxon>Metazoa</taxon>
        <taxon>Ecdysozoa</taxon>
        <taxon>Arthropoda</taxon>
        <taxon>Chelicerata</taxon>
        <taxon>Arachnida</taxon>
        <taxon>Araneae</taxon>
        <taxon>Araneomorphae</taxon>
        <taxon>Entelegynae</taxon>
        <taxon>Araneoidea</taxon>
        <taxon>Nephilidae</taxon>
        <taxon>Nephila</taxon>
    </lineage>
</organism>
<evidence type="ECO:0000313" key="3">
    <source>
        <dbReference type="Proteomes" id="UP000887013"/>
    </source>
</evidence>
<sequence length="79" mass="9403">TKDRTSEERHSHEKSRPFNPPEIKTPNPVTNNNRNKAVYKPTKIDLENSVEETIEDNRREFHYKPNLNTNNNQDSHQDF</sequence>
<feature type="region of interest" description="Disordered" evidence="1">
    <location>
        <begin position="1"/>
        <end position="37"/>
    </location>
</feature>
<accession>A0A8X6N3P5</accession>
<feature type="region of interest" description="Disordered" evidence="1">
    <location>
        <begin position="59"/>
        <end position="79"/>
    </location>
</feature>
<dbReference type="EMBL" id="BMAW01099899">
    <property type="protein sequence ID" value="GFS92357.1"/>
    <property type="molecule type" value="Genomic_DNA"/>
</dbReference>
<gene>
    <name evidence="2" type="primary">AVEN_164339_1</name>
    <name evidence="2" type="ORF">NPIL_430051</name>
</gene>
<feature type="compositionally biased region" description="Polar residues" evidence="1">
    <location>
        <begin position="66"/>
        <end position="79"/>
    </location>
</feature>
<dbReference type="AlphaFoldDB" id="A0A8X6N3P5"/>
<reference evidence="2" key="1">
    <citation type="submission" date="2020-08" db="EMBL/GenBank/DDBJ databases">
        <title>Multicomponent nature underlies the extraordinary mechanical properties of spider dragline silk.</title>
        <authorList>
            <person name="Kono N."/>
            <person name="Nakamura H."/>
            <person name="Mori M."/>
            <person name="Yoshida Y."/>
            <person name="Ohtoshi R."/>
            <person name="Malay A.D."/>
            <person name="Moran D.A.P."/>
            <person name="Tomita M."/>
            <person name="Numata K."/>
            <person name="Arakawa K."/>
        </authorList>
    </citation>
    <scope>NUCLEOTIDE SEQUENCE</scope>
</reference>
<evidence type="ECO:0000256" key="1">
    <source>
        <dbReference type="SAM" id="MobiDB-lite"/>
    </source>
</evidence>
<keyword evidence="3" id="KW-1185">Reference proteome</keyword>
<evidence type="ECO:0000313" key="2">
    <source>
        <dbReference type="EMBL" id="GFS92357.1"/>
    </source>
</evidence>
<protein>
    <submittedName>
        <fullName evidence="2">Uncharacterized protein</fullName>
    </submittedName>
</protein>